<dbReference type="Gramene" id="MELO3C008317.2.1">
    <property type="protein sequence ID" value="MELO3C008317.2.1"/>
    <property type="gene ID" value="MELO3C008317.2"/>
</dbReference>
<accession>A0A9I9CU57</accession>
<evidence type="ECO:0000256" key="1">
    <source>
        <dbReference type="SAM" id="MobiDB-lite"/>
    </source>
</evidence>
<name>A0A9I9CU57_CUCME</name>
<evidence type="ECO:0000313" key="2">
    <source>
        <dbReference type="EnsemblPlants" id="MELO3C008317.2.1"/>
    </source>
</evidence>
<dbReference type="AlphaFoldDB" id="A0A9I9CU57"/>
<protein>
    <submittedName>
        <fullName evidence="2">Uncharacterized protein</fullName>
    </submittedName>
</protein>
<organism evidence="2">
    <name type="scientific">Cucumis melo</name>
    <name type="common">Muskmelon</name>
    <dbReference type="NCBI Taxonomy" id="3656"/>
    <lineage>
        <taxon>Eukaryota</taxon>
        <taxon>Viridiplantae</taxon>
        <taxon>Streptophyta</taxon>
        <taxon>Embryophyta</taxon>
        <taxon>Tracheophyta</taxon>
        <taxon>Spermatophyta</taxon>
        <taxon>Magnoliopsida</taxon>
        <taxon>eudicotyledons</taxon>
        <taxon>Gunneridae</taxon>
        <taxon>Pentapetalae</taxon>
        <taxon>rosids</taxon>
        <taxon>fabids</taxon>
        <taxon>Cucurbitales</taxon>
        <taxon>Cucurbitaceae</taxon>
        <taxon>Benincaseae</taxon>
        <taxon>Cucumis</taxon>
    </lineage>
</organism>
<reference evidence="2" key="1">
    <citation type="submission" date="2023-03" db="UniProtKB">
        <authorList>
            <consortium name="EnsemblPlants"/>
        </authorList>
    </citation>
    <scope>IDENTIFICATION</scope>
</reference>
<proteinExistence type="predicted"/>
<feature type="region of interest" description="Disordered" evidence="1">
    <location>
        <begin position="1"/>
        <end position="29"/>
    </location>
</feature>
<sequence>MNEVMRRLSSGGCRRKRRGGCRSPIDGMNGARRWSSSKLLSSKRAAVEAAVVETYGRRSYCVEACSRRRLSRAAVEGFLVEATVSSVPPFEKLDEEEEEKLIR</sequence>
<dbReference type="EnsemblPlants" id="MELO3C008317.2.1">
    <property type="protein sequence ID" value="MELO3C008317.2.1"/>
    <property type="gene ID" value="MELO3C008317.2"/>
</dbReference>